<gene>
    <name evidence="15" type="ORF">NKR23_g4202</name>
</gene>
<feature type="domain" description="FAD-binding FR-type" evidence="14">
    <location>
        <begin position="436"/>
        <end position="601"/>
    </location>
</feature>
<dbReference type="InterPro" id="IPR013112">
    <property type="entry name" value="FAD-bd_8"/>
</dbReference>
<evidence type="ECO:0000256" key="9">
    <source>
        <dbReference type="ARBA" id="ARBA00023136"/>
    </source>
</evidence>
<dbReference type="SFLD" id="SFLDS00052">
    <property type="entry name" value="Ferric_Reductase_Domain"/>
    <property type="match status" value="1"/>
</dbReference>
<feature type="transmembrane region" description="Helical" evidence="12">
    <location>
        <begin position="400"/>
        <end position="423"/>
    </location>
</feature>
<dbReference type="AlphaFoldDB" id="A0AA38VSC9"/>
<dbReference type="InterPro" id="IPR051410">
    <property type="entry name" value="Ferric/Cupric_Reductase"/>
</dbReference>
<feature type="chain" id="PRO_5041393166" evidence="13">
    <location>
        <begin position="25"/>
        <end position="752"/>
    </location>
</feature>
<feature type="transmembrane region" description="Helical" evidence="12">
    <location>
        <begin position="152"/>
        <end position="177"/>
    </location>
</feature>
<dbReference type="PANTHER" id="PTHR32361">
    <property type="entry name" value="FERRIC/CUPRIC REDUCTASE TRANSMEMBRANE COMPONENT"/>
    <property type="match status" value="1"/>
</dbReference>
<dbReference type="Proteomes" id="UP001174694">
    <property type="component" value="Unassembled WGS sequence"/>
</dbReference>
<evidence type="ECO:0000256" key="12">
    <source>
        <dbReference type="SAM" id="Phobius"/>
    </source>
</evidence>
<evidence type="ECO:0000256" key="7">
    <source>
        <dbReference type="ARBA" id="ARBA00023002"/>
    </source>
</evidence>
<dbReference type="InterPro" id="IPR017927">
    <property type="entry name" value="FAD-bd_FR_type"/>
</dbReference>
<dbReference type="Gene3D" id="3.40.50.80">
    <property type="entry name" value="Nucleotide-binding domain of ferredoxin-NADP reductase (FNR) module"/>
    <property type="match status" value="1"/>
</dbReference>
<dbReference type="InterPro" id="IPR039261">
    <property type="entry name" value="FNR_nucleotide-bd"/>
</dbReference>
<keyword evidence="5" id="KW-0249">Electron transport</keyword>
<dbReference type="PANTHER" id="PTHR32361:SF9">
    <property type="entry name" value="FERRIC REDUCTASE TRANSMEMBRANE COMPONENT 3-RELATED"/>
    <property type="match status" value="1"/>
</dbReference>
<dbReference type="GO" id="GO:0015677">
    <property type="term" value="P:copper ion import"/>
    <property type="evidence" value="ECO:0007669"/>
    <property type="project" value="TreeGrafter"/>
</dbReference>
<feature type="region of interest" description="Disordered" evidence="11">
    <location>
        <begin position="513"/>
        <end position="534"/>
    </location>
</feature>
<keyword evidence="6 12" id="KW-1133">Transmembrane helix</keyword>
<dbReference type="Pfam" id="PF08030">
    <property type="entry name" value="NAD_binding_6"/>
    <property type="match status" value="1"/>
</dbReference>
<evidence type="ECO:0000256" key="1">
    <source>
        <dbReference type="ARBA" id="ARBA00004141"/>
    </source>
</evidence>
<evidence type="ECO:0000256" key="10">
    <source>
        <dbReference type="ARBA" id="ARBA00023180"/>
    </source>
</evidence>
<evidence type="ECO:0000256" key="4">
    <source>
        <dbReference type="ARBA" id="ARBA00022692"/>
    </source>
</evidence>
<evidence type="ECO:0000256" key="3">
    <source>
        <dbReference type="ARBA" id="ARBA00022448"/>
    </source>
</evidence>
<keyword evidence="7" id="KW-0560">Oxidoreductase</keyword>
<feature type="transmembrane region" description="Helical" evidence="12">
    <location>
        <begin position="255"/>
        <end position="275"/>
    </location>
</feature>
<keyword evidence="3" id="KW-0813">Transport</keyword>
<dbReference type="InterPro" id="IPR013121">
    <property type="entry name" value="Fe_red_NAD-bd_6"/>
</dbReference>
<evidence type="ECO:0000256" key="13">
    <source>
        <dbReference type="SAM" id="SignalP"/>
    </source>
</evidence>
<evidence type="ECO:0000313" key="15">
    <source>
        <dbReference type="EMBL" id="KAJ9149326.1"/>
    </source>
</evidence>
<name>A0AA38VSC9_9PEZI</name>
<dbReference type="Pfam" id="PF08022">
    <property type="entry name" value="FAD_binding_8"/>
    <property type="match status" value="1"/>
</dbReference>
<evidence type="ECO:0000256" key="11">
    <source>
        <dbReference type="SAM" id="MobiDB-lite"/>
    </source>
</evidence>
<comment type="caution">
    <text evidence="15">The sequence shown here is derived from an EMBL/GenBank/DDBJ whole genome shotgun (WGS) entry which is preliminary data.</text>
</comment>
<dbReference type="GO" id="GO:0005886">
    <property type="term" value="C:plasma membrane"/>
    <property type="evidence" value="ECO:0007669"/>
    <property type="project" value="TreeGrafter"/>
</dbReference>
<feature type="transmembrane region" description="Helical" evidence="12">
    <location>
        <begin position="295"/>
        <end position="313"/>
    </location>
</feature>
<sequence>MRRPLLLTLLLLTLLSLWGRGARAAGSQSGEMCFAGCQMALRPPHFNDTGRDLGKLSQSCVSRLHIASLYLCIDVYCQGGHESEGLARLNETCTKYVKSPLPPFDVIANYTADDIAHLRRLEREEVDDTIILNEVVVPSERLFRLSYGTLDAWAYVYGLHLSYGGALFIFWGVVVLVGISTRILSAIGAARQGGYQPLISSEQDVDEEVSAYKGVGHVKRPHMWLKRYITVPATFGYRCAQNVGWCTIPPRIQSLTILAFILLNVFFCVHGYRVFRGNMYWPDLSGQIWRYVSDRTGIVSFANFPILWLFGMRNNLLLWLTGWDFGTYNNFHRWVARVATLQAVVHSVGYTVLVLQNGGWPYFVGYWSQLYWWTGEVATILMCLLLGLSVFWMRRKVYEAFLILHIVLSVVILFAMLGHVSIFKGRFDGIIWASVFIWGLDRVLRVSRVLAFNPKFWATRAKATYNPDSNIIRLLVPYSTSLYQPKAGTFYYLHVLNDRRFWESHPFTVASVTPRHDAPAKQTEERGPTRSDEVSLLLQGGPESAVDTPAVQAPAHSTMTFLLRPYDSFTARLRDTAAASWPGAVSLRVLVDGPYGHTQRLDRFDSVLFVVGGSGIVVPLSYLELLPRSRPARIVWAARERELAADVARLDLAGALGAGRLALDVYITKDEAAVAEAEAGDGGWAGQGVRVLPGRPDVRAEVECAARAAGGGSLAVVACGPARMADDARRAVVDVLGRWGSNIEYFEESFGW</sequence>
<comment type="subcellular location">
    <subcellularLocation>
        <location evidence="1">Membrane</location>
        <topology evidence="1">Multi-pass membrane protein</topology>
    </subcellularLocation>
</comment>
<evidence type="ECO:0000256" key="5">
    <source>
        <dbReference type="ARBA" id="ARBA00022982"/>
    </source>
</evidence>
<keyword evidence="13" id="KW-0732">Signal</keyword>
<evidence type="ECO:0000313" key="16">
    <source>
        <dbReference type="Proteomes" id="UP001174694"/>
    </source>
</evidence>
<dbReference type="CDD" id="cd06186">
    <property type="entry name" value="NOX_Duox_like_FAD_NADP"/>
    <property type="match status" value="1"/>
</dbReference>
<proteinExistence type="inferred from homology"/>
<keyword evidence="4 12" id="KW-0812">Transmembrane</keyword>
<dbReference type="SFLD" id="SFLDG01168">
    <property type="entry name" value="Ferric_reductase_subgroup_(FRE"/>
    <property type="match status" value="1"/>
</dbReference>
<dbReference type="GO" id="GO:0006826">
    <property type="term" value="P:iron ion transport"/>
    <property type="evidence" value="ECO:0007669"/>
    <property type="project" value="TreeGrafter"/>
</dbReference>
<keyword evidence="10" id="KW-0325">Glycoprotein</keyword>
<keyword evidence="8" id="KW-0406">Ion transport</keyword>
<evidence type="ECO:0000256" key="6">
    <source>
        <dbReference type="ARBA" id="ARBA00022989"/>
    </source>
</evidence>
<dbReference type="SUPFAM" id="SSF52343">
    <property type="entry name" value="Ferredoxin reductase-like, C-terminal NADP-linked domain"/>
    <property type="match status" value="1"/>
</dbReference>
<keyword evidence="16" id="KW-1185">Reference proteome</keyword>
<feature type="signal peptide" evidence="13">
    <location>
        <begin position="1"/>
        <end position="24"/>
    </location>
</feature>
<feature type="compositionally biased region" description="Basic and acidic residues" evidence="11">
    <location>
        <begin position="514"/>
        <end position="533"/>
    </location>
</feature>
<feature type="transmembrane region" description="Helical" evidence="12">
    <location>
        <begin position="370"/>
        <end position="393"/>
    </location>
</feature>
<dbReference type="GO" id="GO:0000293">
    <property type="term" value="F:ferric-chelate reductase activity"/>
    <property type="evidence" value="ECO:0007669"/>
    <property type="project" value="UniProtKB-ARBA"/>
</dbReference>
<reference evidence="15" key="1">
    <citation type="submission" date="2022-07" db="EMBL/GenBank/DDBJ databases">
        <title>Fungi with potential for degradation of polypropylene.</title>
        <authorList>
            <person name="Gostincar C."/>
        </authorList>
    </citation>
    <scope>NUCLEOTIDE SEQUENCE</scope>
    <source>
        <strain evidence="15">EXF-13308</strain>
    </source>
</reference>
<organism evidence="15 16">
    <name type="scientific">Pleurostoma richardsiae</name>
    <dbReference type="NCBI Taxonomy" id="41990"/>
    <lineage>
        <taxon>Eukaryota</taxon>
        <taxon>Fungi</taxon>
        <taxon>Dikarya</taxon>
        <taxon>Ascomycota</taxon>
        <taxon>Pezizomycotina</taxon>
        <taxon>Sordariomycetes</taxon>
        <taxon>Sordariomycetidae</taxon>
        <taxon>Calosphaeriales</taxon>
        <taxon>Pleurostomataceae</taxon>
        <taxon>Pleurostoma</taxon>
    </lineage>
</organism>
<dbReference type="InterPro" id="IPR013130">
    <property type="entry name" value="Fe3_Rdtase_TM_dom"/>
</dbReference>
<comment type="similarity">
    <text evidence="2">Belongs to the ferric reductase (FRE) family.</text>
</comment>
<evidence type="ECO:0000256" key="8">
    <source>
        <dbReference type="ARBA" id="ARBA00023065"/>
    </source>
</evidence>
<accession>A0AA38VSC9</accession>
<evidence type="ECO:0000256" key="2">
    <source>
        <dbReference type="ARBA" id="ARBA00006278"/>
    </source>
</evidence>
<dbReference type="PROSITE" id="PS51384">
    <property type="entry name" value="FAD_FR"/>
    <property type="match status" value="1"/>
</dbReference>
<dbReference type="GO" id="GO:0006879">
    <property type="term" value="P:intracellular iron ion homeostasis"/>
    <property type="evidence" value="ECO:0007669"/>
    <property type="project" value="TreeGrafter"/>
</dbReference>
<dbReference type="EMBL" id="JANBVO010000010">
    <property type="protein sequence ID" value="KAJ9149326.1"/>
    <property type="molecule type" value="Genomic_DNA"/>
</dbReference>
<evidence type="ECO:0000259" key="14">
    <source>
        <dbReference type="PROSITE" id="PS51384"/>
    </source>
</evidence>
<feature type="transmembrane region" description="Helical" evidence="12">
    <location>
        <begin position="334"/>
        <end position="355"/>
    </location>
</feature>
<keyword evidence="9 12" id="KW-0472">Membrane</keyword>
<dbReference type="Pfam" id="PF01794">
    <property type="entry name" value="Ferric_reduct"/>
    <property type="match status" value="1"/>
</dbReference>
<protein>
    <submittedName>
        <fullName evidence="15">Ferric reductase like transmembrane component</fullName>
    </submittedName>
</protein>